<dbReference type="HOGENOM" id="CLU_389427_0_0_1"/>
<dbReference type="EMBL" id="KN823277">
    <property type="protein sequence ID" value="KIO18560.1"/>
    <property type="molecule type" value="Genomic_DNA"/>
</dbReference>
<feature type="compositionally biased region" description="Low complexity" evidence="1">
    <location>
        <begin position="76"/>
        <end position="85"/>
    </location>
</feature>
<feature type="region of interest" description="Disordered" evidence="1">
    <location>
        <begin position="263"/>
        <end position="301"/>
    </location>
</feature>
<feature type="region of interest" description="Disordered" evidence="1">
    <location>
        <begin position="46"/>
        <end position="87"/>
    </location>
</feature>
<sequence>MSTPLTRSRAAAIPLSSPESNPTVAIASLAPSSPVIPSTAAIAPALEATPAHSASSPSSSAPAQEKPKRKLRPAKKAGAPPAQLGFPFPHQRPYACGPKLCELCSKDRPPIGHKTPIPDFVVSTIIRHAMPHRFETLEQVKEREIATGLKKPSKDRKVEEDGDGDVEYGPTGEFKPPAWISEKARPKKSCLRKREPNQSPRFAPYPRPSTRTPLVQRSTEDIKASLDEALANRILLNYEGPNAIAIRNEISAIHIPGEEPFKWEPEYTGPPFEAAQDGVQPLSGTANSESSTTESASPFQEDHVEETAAIGHLLPIASPRKKRRLVEDNDDDASTDLSPRAIEGSPSKKLRTARKLPNTKCPGFSKTQSISLPVFAPASLTSTSPSAHYNPSPTRSASPSRTLTPVATDSSSSDEECLSPGTSDIGSQSSSLRKTRVLKKKLRFLFSNPASTHPKFGITDSIYLHHRRANSTSKNVRSTKKSKTYIPMTGEWSESEIEWASLSKGEWDQLRKASLKRKTSHEILEDQVKRSEATDASAERFQKLVDRYEAGWSAIDLAGVRARYVRPRKNEIPKEKNKEAMPALVHLDTMRKHYPSWDHPAWEGVDKNAIVEWKESPHSKLRVFDLMVLVEDEESERRRANAEPEDATEVATVVDEDEAKMRRDYVAEEVDDAEAPSATESGSAWSVPTSADGGLDRQMALSAGNLDGF</sequence>
<keyword evidence="3" id="KW-1185">Reference proteome</keyword>
<feature type="compositionally biased region" description="Low complexity" evidence="1">
    <location>
        <begin position="283"/>
        <end position="297"/>
    </location>
</feature>
<proteinExistence type="predicted"/>
<name>A0A0C3PUL3_9AGAM</name>
<gene>
    <name evidence="2" type="ORF">M407DRAFT_31784</name>
</gene>
<feature type="compositionally biased region" description="Low complexity" evidence="1">
    <location>
        <begin position="381"/>
        <end position="405"/>
    </location>
</feature>
<feature type="compositionally biased region" description="Polar residues" evidence="1">
    <location>
        <begin position="678"/>
        <end position="689"/>
    </location>
</feature>
<feature type="region of interest" description="Disordered" evidence="1">
    <location>
        <begin position="321"/>
        <end position="364"/>
    </location>
</feature>
<dbReference type="AlphaFoldDB" id="A0A0C3PUL3"/>
<feature type="region of interest" description="Disordered" evidence="1">
    <location>
        <begin position="381"/>
        <end position="432"/>
    </location>
</feature>
<reference evidence="2 3" key="1">
    <citation type="submission" date="2014-04" db="EMBL/GenBank/DDBJ databases">
        <authorList>
            <consortium name="DOE Joint Genome Institute"/>
            <person name="Kuo A."/>
            <person name="Girlanda M."/>
            <person name="Perotto S."/>
            <person name="Kohler A."/>
            <person name="Nagy L.G."/>
            <person name="Floudas D."/>
            <person name="Copeland A."/>
            <person name="Barry K.W."/>
            <person name="Cichocki N."/>
            <person name="Veneault-Fourrey C."/>
            <person name="LaButti K."/>
            <person name="Lindquist E.A."/>
            <person name="Lipzen A."/>
            <person name="Lundell T."/>
            <person name="Morin E."/>
            <person name="Murat C."/>
            <person name="Sun H."/>
            <person name="Tunlid A."/>
            <person name="Henrissat B."/>
            <person name="Grigoriev I.V."/>
            <person name="Hibbett D.S."/>
            <person name="Martin F."/>
            <person name="Nordberg H.P."/>
            <person name="Cantor M.N."/>
            <person name="Hua S.X."/>
        </authorList>
    </citation>
    <scope>NUCLEOTIDE SEQUENCE [LARGE SCALE GENOMIC DNA]</scope>
    <source>
        <strain evidence="2 3">MUT 4182</strain>
    </source>
</reference>
<dbReference type="Proteomes" id="UP000054248">
    <property type="component" value="Unassembled WGS sequence"/>
</dbReference>
<protein>
    <submittedName>
        <fullName evidence="2">Uncharacterized protein</fullName>
    </submittedName>
</protein>
<feature type="region of interest" description="Disordered" evidence="1">
    <location>
        <begin position="657"/>
        <end position="709"/>
    </location>
</feature>
<feature type="region of interest" description="Disordered" evidence="1">
    <location>
        <begin position="1"/>
        <end position="22"/>
    </location>
</feature>
<evidence type="ECO:0000256" key="1">
    <source>
        <dbReference type="SAM" id="MobiDB-lite"/>
    </source>
</evidence>
<accession>A0A0C3PUL3</accession>
<evidence type="ECO:0000313" key="2">
    <source>
        <dbReference type="EMBL" id="KIO18560.1"/>
    </source>
</evidence>
<evidence type="ECO:0000313" key="3">
    <source>
        <dbReference type="Proteomes" id="UP000054248"/>
    </source>
</evidence>
<organism evidence="2 3">
    <name type="scientific">Tulasnella calospora MUT 4182</name>
    <dbReference type="NCBI Taxonomy" id="1051891"/>
    <lineage>
        <taxon>Eukaryota</taxon>
        <taxon>Fungi</taxon>
        <taxon>Dikarya</taxon>
        <taxon>Basidiomycota</taxon>
        <taxon>Agaricomycotina</taxon>
        <taxon>Agaricomycetes</taxon>
        <taxon>Cantharellales</taxon>
        <taxon>Tulasnellaceae</taxon>
        <taxon>Tulasnella</taxon>
    </lineage>
</organism>
<reference evidence="3" key="2">
    <citation type="submission" date="2015-01" db="EMBL/GenBank/DDBJ databases">
        <title>Evolutionary Origins and Diversification of the Mycorrhizal Mutualists.</title>
        <authorList>
            <consortium name="DOE Joint Genome Institute"/>
            <consortium name="Mycorrhizal Genomics Consortium"/>
            <person name="Kohler A."/>
            <person name="Kuo A."/>
            <person name="Nagy L.G."/>
            <person name="Floudas D."/>
            <person name="Copeland A."/>
            <person name="Barry K.W."/>
            <person name="Cichocki N."/>
            <person name="Veneault-Fourrey C."/>
            <person name="LaButti K."/>
            <person name="Lindquist E.A."/>
            <person name="Lipzen A."/>
            <person name="Lundell T."/>
            <person name="Morin E."/>
            <person name="Murat C."/>
            <person name="Riley R."/>
            <person name="Ohm R."/>
            <person name="Sun H."/>
            <person name="Tunlid A."/>
            <person name="Henrissat B."/>
            <person name="Grigoriev I.V."/>
            <person name="Hibbett D.S."/>
            <person name="Martin F."/>
        </authorList>
    </citation>
    <scope>NUCLEOTIDE SEQUENCE [LARGE SCALE GENOMIC DNA]</scope>
    <source>
        <strain evidence="3">MUT 4182</strain>
    </source>
</reference>
<dbReference type="OrthoDB" id="3258020at2759"/>
<feature type="region of interest" description="Disordered" evidence="1">
    <location>
        <begin position="145"/>
        <end position="217"/>
    </location>
</feature>
<feature type="compositionally biased region" description="Low complexity" evidence="1">
    <location>
        <begin position="46"/>
        <end position="63"/>
    </location>
</feature>